<proteinExistence type="inferred from homology"/>
<dbReference type="PANTHER" id="PTHR12894">
    <property type="entry name" value="CNH DOMAIN CONTAINING"/>
    <property type="match status" value="1"/>
</dbReference>
<dbReference type="InterPro" id="IPR019453">
    <property type="entry name" value="VPS39/TGFA1_Znf"/>
</dbReference>
<dbReference type="Proteomes" id="UP000015104">
    <property type="component" value="Unassembled WGS sequence"/>
</dbReference>
<keyword evidence="8" id="KW-1185">Reference proteome</keyword>
<dbReference type="GO" id="GO:0006914">
    <property type="term" value="P:autophagy"/>
    <property type="evidence" value="ECO:0007669"/>
    <property type="project" value="TreeGrafter"/>
</dbReference>
<dbReference type="AlphaFoldDB" id="T1K7G6"/>
<dbReference type="GO" id="GO:0012505">
    <property type="term" value="C:endomembrane system"/>
    <property type="evidence" value="ECO:0007669"/>
    <property type="project" value="UniProtKB-SubCell"/>
</dbReference>
<reference evidence="8" key="1">
    <citation type="submission" date="2011-08" db="EMBL/GenBank/DDBJ databases">
        <authorList>
            <person name="Rombauts S."/>
        </authorList>
    </citation>
    <scope>NUCLEOTIDE SEQUENCE</scope>
    <source>
        <strain evidence="8">London</strain>
    </source>
</reference>
<dbReference type="Pfam" id="PF00780">
    <property type="entry name" value="CNH"/>
    <property type="match status" value="1"/>
</dbReference>
<evidence type="ECO:0000259" key="6">
    <source>
        <dbReference type="PROSITE" id="PS50219"/>
    </source>
</evidence>
<evidence type="ECO:0000313" key="8">
    <source>
        <dbReference type="Proteomes" id="UP000015104"/>
    </source>
</evidence>
<dbReference type="Pfam" id="PF10366">
    <property type="entry name" value="Vps39_1"/>
    <property type="match status" value="1"/>
</dbReference>
<feature type="repeat" description="CHCR" evidence="4">
    <location>
        <begin position="607"/>
        <end position="785"/>
    </location>
</feature>
<gene>
    <name evidence="7" type="primary">107361243</name>
</gene>
<evidence type="ECO:0000256" key="1">
    <source>
        <dbReference type="ARBA" id="ARBA00004184"/>
    </source>
</evidence>
<dbReference type="GO" id="GO:0005737">
    <property type="term" value="C:cytoplasm"/>
    <property type="evidence" value="ECO:0007669"/>
    <property type="project" value="TreeGrafter"/>
</dbReference>
<evidence type="ECO:0000256" key="2">
    <source>
        <dbReference type="ARBA" id="ARBA00023136"/>
    </source>
</evidence>
<evidence type="ECO:0000313" key="7">
    <source>
        <dbReference type="EnsemblMetazoa" id="tetur06g04180.1"/>
    </source>
</evidence>
<accession>T1K7G6</accession>
<dbReference type="EnsemblMetazoa" id="tetur06g04180.1">
    <property type="protein sequence ID" value="tetur06g04180.1"/>
    <property type="gene ID" value="tetur06g04180"/>
</dbReference>
<feature type="region of interest" description="Disordered" evidence="5">
    <location>
        <begin position="443"/>
        <end position="474"/>
    </location>
</feature>
<evidence type="ECO:0000256" key="3">
    <source>
        <dbReference type="ARBA" id="ARBA00038201"/>
    </source>
</evidence>
<organism evidence="7 8">
    <name type="scientific">Tetranychus urticae</name>
    <name type="common">Two-spotted spider mite</name>
    <dbReference type="NCBI Taxonomy" id="32264"/>
    <lineage>
        <taxon>Eukaryota</taxon>
        <taxon>Metazoa</taxon>
        <taxon>Ecdysozoa</taxon>
        <taxon>Arthropoda</taxon>
        <taxon>Chelicerata</taxon>
        <taxon>Arachnida</taxon>
        <taxon>Acari</taxon>
        <taxon>Acariformes</taxon>
        <taxon>Trombidiformes</taxon>
        <taxon>Prostigmata</taxon>
        <taxon>Eleutherengona</taxon>
        <taxon>Raphignathae</taxon>
        <taxon>Tetranychoidea</taxon>
        <taxon>Tetranychidae</taxon>
        <taxon>Tetranychus</taxon>
    </lineage>
</organism>
<dbReference type="PANTHER" id="PTHR12894:SF49">
    <property type="entry name" value="VAM6_VPS39-LIKE PROTEIN"/>
    <property type="match status" value="1"/>
</dbReference>
<dbReference type="STRING" id="32264.T1K7G6"/>
<evidence type="ECO:0000256" key="4">
    <source>
        <dbReference type="PROSITE-ProRule" id="PRU01006"/>
    </source>
</evidence>
<dbReference type="SUPFAM" id="SSF48439">
    <property type="entry name" value="Protein prenylyltransferase"/>
    <property type="match status" value="1"/>
</dbReference>
<reference evidence="7" key="2">
    <citation type="submission" date="2015-06" db="UniProtKB">
        <authorList>
            <consortium name="EnsemblMetazoa"/>
        </authorList>
    </citation>
    <scope>IDENTIFICATION</scope>
</reference>
<dbReference type="HOGENOM" id="CLU_004190_1_1_1"/>
<keyword evidence="2" id="KW-0472">Membrane</keyword>
<dbReference type="KEGG" id="tut:107361243"/>
<dbReference type="OrthoDB" id="5325112at2759"/>
<dbReference type="InterPro" id="IPR000547">
    <property type="entry name" value="Clathrin_H-chain/VPS_repeat"/>
</dbReference>
<dbReference type="OMA" id="EEYCNQV"/>
<dbReference type="eggNOG" id="KOG2063">
    <property type="taxonomic scope" value="Eukaryota"/>
</dbReference>
<dbReference type="Pfam" id="PF10367">
    <property type="entry name" value="zf-Vps39_C"/>
    <property type="match status" value="1"/>
</dbReference>
<sequence>MLEIYRVAPILKNYPLDIECMHAYGDHLLVGTKQGNLLLFKLVLKPTKELKFDVQLLRSNKAFTKKPIIQVAGVPEFHLIISLYDNLINVHDLDKVVSPLISCLQKTKGATLFVINVQKLQTLTGDIQYTLRLCVVVKRKLMFFYWKNDKFLELAPDINVPDTPKVIAWCSESLCVGFRNEYCMISVSGNKTELFPLGKYPEPIVTSLEGDRFAVGIDEKTFFLDQVAKPILKCPVTWSDCPIAMVEDSPYLIALLPNNMMEIRTADPRLLIQKIDELASTTTGKLKHLFKCGDKKGFLFVCSNKDLYCLVARPIDQQTSQLIQSKEFDLAKQLVYMSPDFDSDASESVKRKEMIISQIENLQAFDYFCKKEFVKAMDLFLKLETHPSLVIGFFPGFLPEDFRNELEYPHEPPVFKGADFEAGIFALIDYLLEFKKKLQKLNEDTENSPPGYNTNKPINHPISSNISESSTNSSPSFKQYLKSRDKLLEIVDTTLLKCYLQTNDALVSSLVRLPDNHCHLQESETWLKKYHKYGDLIIFYQTRGLHRKALDLLFAQAKQPNSSLPGHERTIQYLQHLGETSLNLIFEYSEWVLKDHPTDGLRIFTEDTAETEALPREAVLEYLQKICPDLIIPYLEHIISIWKDKTAMFHNILANKYREKVKALREEYLVSLPEGQLPLPAGQEPGDLGDTRRKLLTFLETSNNYSTETLSIFLLNDELWEERAIVSGKMGNHKDALAIYAQYLHDYEKAEQYCIKTYNKDNPNNKDVFLILLKLYVTQPSEANSINSAVAWHYEMTADIYQQNLNEALRLLKAHAIKIDPIRALDILPSIIYISSIRTFLETATINLIKERHDGLMYRNLLLTQHLAVQQARLKLHQEYKIIVEDSDRCKECQKRIGTSAFLRYPNGDLVHYSCKDRRVIW</sequence>
<dbReference type="GO" id="GO:0034058">
    <property type="term" value="P:endosomal vesicle fusion"/>
    <property type="evidence" value="ECO:0007669"/>
    <property type="project" value="TreeGrafter"/>
</dbReference>
<protein>
    <recommendedName>
        <fullName evidence="6">CNH domain-containing protein</fullName>
    </recommendedName>
</protein>
<dbReference type="PROSITE" id="PS50219">
    <property type="entry name" value="CNH"/>
    <property type="match status" value="1"/>
</dbReference>
<dbReference type="GO" id="GO:0016020">
    <property type="term" value="C:membrane"/>
    <property type="evidence" value="ECO:0007669"/>
    <property type="project" value="TreeGrafter"/>
</dbReference>
<feature type="compositionally biased region" description="Polar residues" evidence="5">
    <location>
        <begin position="447"/>
        <end position="456"/>
    </location>
</feature>
<feature type="domain" description="CNH" evidence="6">
    <location>
        <begin position="15"/>
        <end position="290"/>
    </location>
</feature>
<dbReference type="GO" id="GO:0006886">
    <property type="term" value="P:intracellular protein transport"/>
    <property type="evidence" value="ECO:0007669"/>
    <property type="project" value="UniProtKB-UniRule"/>
</dbReference>
<dbReference type="PROSITE" id="PS50236">
    <property type="entry name" value="CHCR"/>
    <property type="match status" value="1"/>
</dbReference>
<comment type="similarity">
    <text evidence="3">Belongs to the VAM6/VPS39 family.</text>
</comment>
<dbReference type="EMBL" id="CAEY01001805">
    <property type="status" value="NOT_ANNOTATED_CDS"/>
    <property type="molecule type" value="Genomic_DNA"/>
</dbReference>
<dbReference type="InterPro" id="IPR019452">
    <property type="entry name" value="VPS39/TGF_beta_rcpt-assoc_1"/>
</dbReference>
<name>T1K7G6_TETUR</name>
<comment type="subcellular location">
    <subcellularLocation>
        <location evidence="1">Endomembrane system</location>
        <topology evidence="1">Peripheral membrane protein</topology>
    </subcellularLocation>
</comment>
<feature type="compositionally biased region" description="Low complexity" evidence="5">
    <location>
        <begin position="457"/>
        <end position="474"/>
    </location>
</feature>
<evidence type="ECO:0000256" key="5">
    <source>
        <dbReference type="SAM" id="MobiDB-lite"/>
    </source>
</evidence>
<dbReference type="InterPro" id="IPR001180">
    <property type="entry name" value="CNH_dom"/>
</dbReference>
<dbReference type="InterPro" id="IPR032914">
    <property type="entry name" value="Vam6/VPS39/TRAP1"/>
</dbReference>